<evidence type="ECO:0000259" key="1">
    <source>
        <dbReference type="Pfam" id="PF19050"/>
    </source>
</evidence>
<organism evidence="2 3">
    <name type="scientific">Wickerhamomyces pijperi</name>
    <name type="common">Yeast</name>
    <name type="synonym">Pichia pijperi</name>
    <dbReference type="NCBI Taxonomy" id="599730"/>
    <lineage>
        <taxon>Eukaryota</taxon>
        <taxon>Fungi</taxon>
        <taxon>Dikarya</taxon>
        <taxon>Ascomycota</taxon>
        <taxon>Saccharomycotina</taxon>
        <taxon>Saccharomycetes</taxon>
        <taxon>Phaffomycetales</taxon>
        <taxon>Wickerhamomycetaceae</taxon>
        <taxon>Wickerhamomyces</taxon>
    </lineage>
</organism>
<dbReference type="Gene3D" id="3.60.21.70">
    <property type="entry name" value="PhoD-like phosphatase"/>
    <property type="match status" value="1"/>
</dbReference>
<dbReference type="EMBL" id="JAEUBG010000809">
    <property type="protein sequence ID" value="KAH3687482.1"/>
    <property type="molecule type" value="Genomic_DNA"/>
</dbReference>
<protein>
    <recommendedName>
        <fullName evidence="1">PhoD-like phosphatase domain-containing protein</fullName>
    </recommendedName>
</protein>
<dbReference type="InterPro" id="IPR038607">
    <property type="entry name" value="PhoD-like_sf"/>
</dbReference>
<feature type="domain" description="PhoD-like phosphatase" evidence="1">
    <location>
        <begin position="441"/>
        <end position="609"/>
    </location>
</feature>
<reference evidence="2" key="2">
    <citation type="submission" date="2021-01" db="EMBL/GenBank/DDBJ databases">
        <authorList>
            <person name="Schikora-Tamarit M.A."/>
        </authorList>
    </citation>
    <scope>NUCLEOTIDE SEQUENCE</scope>
    <source>
        <strain evidence="2">CBS2887</strain>
    </source>
</reference>
<name>A0A9P8QAM3_WICPI</name>
<dbReference type="PANTHER" id="PTHR46689">
    <property type="entry name" value="MEMBRANE PROTEIN, PUTATIVE-RELATED"/>
    <property type="match status" value="1"/>
</dbReference>
<dbReference type="OrthoDB" id="2419400at2759"/>
<dbReference type="AlphaFoldDB" id="A0A9P8QAM3"/>
<evidence type="ECO:0000313" key="2">
    <source>
        <dbReference type="EMBL" id="KAH3687482.1"/>
    </source>
</evidence>
<gene>
    <name evidence="2" type="ORF">WICPIJ_001540</name>
</gene>
<dbReference type="InterPro" id="IPR043904">
    <property type="entry name" value="PhoD_2-like"/>
</dbReference>
<dbReference type="PANTHER" id="PTHR46689:SF1">
    <property type="entry name" value="PHOD-LIKE PHOSPHATASE DOMAIN-CONTAINING PROTEIN"/>
    <property type="match status" value="1"/>
</dbReference>
<comment type="caution">
    <text evidence="2">The sequence shown here is derived from an EMBL/GenBank/DDBJ whole genome shotgun (WGS) entry which is preliminary data.</text>
</comment>
<dbReference type="Pfam" id="PF19050">
    <property type="entry name" value="PhoD_2"/>
    <property type="match status" value="2"/>
</dbReference>
<keyword evidence="3" id="KW-1185">Reference proteome</keyword>
<evidence type="ECO:0000313" key="3">
    <source>
        <dbReference type="Proteomes" id="UP000774326"/>
    </source>
</evidence>
<feature type="domain" description="PhoD-like phosphatase" evidence="1">
    <location>
        <begin position="151"/>
        <end position="425"/>
    </location>
</feature>
<accession>A0A9P8QAM3</accession>
<proteinExistence type="predicted"/>
<dbReference type="InterPro" id="IPR018946">
    <property type="entry name" value="PhoD-like_MPP"/>
</dbReference>
<dbReference type="Proteomes" id="UP000774326">
    <property type="component" value="Unassembled WGS sequence"/>
</dbReference>
<dbReference type="GO" id="GO:0016020">
    <property type="term" value="C:membrane"/>
    <property type="evidence" value="ECO:0007669"/>
    <property type="project" value="TreeGrafter"/>
</dbReference>
<dbReference type="CDD" id="cd07389">
    <property type="entry name" value="MPP_PhoD"/>
    <property type="match status" value="1"/>
</dbReference>
<reference evidence="2" key="1">
    <citation type="journal article" date="2021" name="Open Biol.">
        <title>Shared evolutionary footprints suggest mitochondrial oxidative damage underlies multiple complex I losses in fungi.</title>
        <authorList>
            <person name="Schikora-Tamarit M.A."/>
            <person name="Marcet-Houben M."/>
            <person name="Nosek J."/>
            <person name="Gabaldon T."/>
        </authorList>
    </citation>
    <scope>NUCLEOTIDE SEQUENCE</scope>
    <source>
        <strain evidence="2">CBS2887</strain>
    </source>
</reference>
<sequence length="799" mass="92267">MTKHPTLNLTLKDWLTDYHSLPKLFTQLNQSTSIKAPDETPQHVQHIPGLDIQCGPILKLAGTLENKSRNYRGSILLVTKDANTNIEPVITYLRGPLFTDNVEHITEGQFHRVLFNQEQGFSFWRFEYDLQLSIVEEKIRYTVNGNEELTFEFYLPRYDQTMNVMSFSCNGFSLTTDTESFKSSLWFDVIRKHYQDHRYHVMIGGGDQIYCDSIKFSSQLFNDWLEEKNPLKKRHQKLTPELVASFNKDYLRQYLAWFGQGHWKGLKGTTLQPMFPFAMCSIPSINIYDDHDIIDGYGSYHESTMANEVFKGLGMAAYKYYMLFQHHTSMDESSYLKDPSWILGQRPGPSITELSHSVYTKLGQDVAFLGLDCRTERKLRQVVSEETYRLVFNRLESEISQDPKIKHLYVLLGVPIAYPRLVWLELLLGSRLLAPLKYLASKNILMDKSVLNEFDGSVEILDDLNDHWCSRHHKRERNKFIAKLQKFGAKHAVRITILSGDVHLAAIGRFKTKQHRHRLFEREKYTEHNNKVRTSPETDPRLIINIISSAIINTPPPDAMAALLNQRSKLHHFDYLTDEDMIPLFTKDTDDSERPNKEFLNKRNWSDLIPLSNIENFDTPIGNGKLPGPVTGHPQSLEIRADRELKYTVTPNCVISTIHVERDREDVQSLSSGYEVVIPELTEKSILRGVGLKSFKEYAFEAVKSRRSSMHTSRSLQFDLETLPLMIPTYRSPQNYPGKVQVEPLDGVNGPDFINCVLSFGPRRGDAWEVSIPSQFETIRLRINEIVVPIETIREIISR</sequence>